<gene>
    <name evidence="5" type="ORF">CSSPTR1EN2_LOCUS9227</name>
</gene>
<dbReference type="InterPro" id="IPR004046">
    <property type="entry name" value="GST_C"/>
</dbReference>
<keyword evidence="6" id="KW-1185">Reference proteome</keyword>
<dbReference type="PROSITE" id="PS50405">
    <property type="entry name" value="GST_CTER"/>
    <property type="match status" value="1"/>
</dbReference>
<reference evidence="5" key="1">
    <citation type="submission" date="2024-02" db="EMBL/GenBank/DDBJ databases">
        <authorList>
            <consortium name="ELIXIR-Norway"/>
            <consortium name="Elixir Norway"/>
        </authorList>
    </citation>
    <scope>NUCLEOTIDE SEQUENCE</scope>
</reference>
<dbReference type="CDD" id="cd03178">
    <property type="entry name" value="GST_C_Ure2p_like"/>
    <property type="match status" value="1"/>
</dbReference>
<dbReference type="SUPFAM" id="SSF52833">
    <property type="entry name" value="Thioredoxin-like"/>
    <property type="match status" value="1"/>
</dbReference>
<dbReference type="SFLD" id="SFLDG01151">
    <property type="entry name" value="Main.2:_Nu-like"/>
    <property type="match status" value="1"/>
</dbReference>
<dbReference type="Proteomes" id="UP001497512">
    <property type="component" value="Chromosome 17"/>
</dbReference>
<evidence type="ECO:0000256" key="2">
    <source>
        <dbReference type="RuleBase" id="RU003494"/>
    </source>
</evidence>
<feature type="domain" description="GST C-terminal" evidence="4">
    <location>
        <begin position="94"/>
        <end position="219"/>
    </location>
</feature>
<dbReference type="InterPro" id="IPR036282">
    <property type="entry name" value="Glutathione-S-Trfase_C_sf"/>
</dbReference>
<dbReference type="PANTHER" id="PTHR44051:SF8">
    <property type="entry name" value="GLUTATHIONE S-TRANSFERASE GSTA"/>
    <property type="match status" value="1"/>
</dbReference>
<evidence type="ECO:0000256" key="1">
    <source>
        <dbReference type="ARBA" id="ARBA00007409"/>
    </source>
</evidence>
<dbReference type="SUPFAM" id="SSF47616">
    <property type="entry name" value="GST C-terminal domain-like"/>
    <property type="match status" value="1"/>
</dbReference>
<comment type="similarity">
    <text evidence="1 2">Belongs to the GST superfamily.</text>
</comment>
<dbReference type="InterPro" id="IPR004045">
    <property type="entry name" value="Glutathione_S-Trfase_N"/>
</dbReference>
<dbReference type="PANTHER" id="PTHR44051">
    <property type="entry name" value="GLUTATHIONE S-TRANSFERASE-RELATED"/>
    <property type="match status" value="1"/>
</dbReference>
<dbReference type="SFLD" id="SFLDS00019">
    <property type="entry name" value="Glutathione_Transferase_(cytos"/>
    <property type="match status" value="1"/>
</dbReference>
<dbReference type="Gene3D" id="1.20.1050.10">
    <property type="match status" value="1"/>
</dbReference>
<evidence type="ECO:0000313" key="6">
    <source>
        <dbReference type="Proteomes" id="UP001497512"/>
    </source>
</evidence>
<evidence type="ECO:0008006" key="7">
    <source>
        <dbReference type="Google" id="ProtNLM"/>
    </source>
</evidence>
<dbReference type="PROSITE" id="PS50404">
    <property type="entry name" value="GST_NTER"/>
    <property type="match status" value="1"/>
</dbReference>
<name>A0ABP0U260_9BRYO</name>
<proteinExistence type="inferred from homology"/>
<dbReference type="InterPro" id="IPR010987">
    <property type="entry name" value="Glutathione-S-Trfase_C-like"/>
</dbReference>
<dbReference type="Pfam" id="PF00043">
    <property type="entry name" value="GST_C"/>
    <property type="match status" value="1"/>
</dbReference>
<dbReference type="InterPro" id="IPR040079">
    <property type="entry name" value="Glutathione_S-Trfase"/>
</dbReference>
<organism evidence="5 6">
    <name type="scientific">Sphagnum troendelagicum</name>
    <dbReference type="NCBI Taxonomy" id="128251"/>
    <lineage>
        <taxon>Eukaryota</taxon>
        <taxon>Viridiplantae</taxon>
        <taxon>Streptophyta</taxon>
        <taxon>Embryophyta</taxon>
        <taxon>Bryophyta</taxon>
        <taxon>Sphagnophytina</taxon>
        <taxon>Sphagnopsida</taxon>
        <taxon>Sphagnales</taxon>
        <taxon>Sphagnaceae</taxon>
        <taxon>Sphagnum</taxon>
    </lineage>
</organism>
<dbReference type="SFLD" id="SFLDG00358">
    <property type="entry name" value="Main_(cytGST)"/>
    <property type="match status" value="1"/>
</dbReference>
<feature type="domain" description="GST N-terminal" evidence="3">
    <location>
        <begin position="4"/>
        <end position="91"/>
    </location>
</feature>
<evidence type="ECO:0000259" key="3">
    <source>
        <dbReference type="PROSITE" id="PS50404"/>
    </source>
</evidence>
<dbReference type="InterPro" id="IPR036249">
    <property type="entry name" value="Thioredoxin-like_sf"/>
</dbReference>
<dbReference type="Gene3D" id="3.40.30.10">
    <property type="entry name" value="Glutaredoxin"/>
    <property type="match status" value="1"/>
</dbReference>
<sequence>MASSSKIQLYSLATPNGMKVSIALEEMELEYDAHTVNIMKGEQFKPEFLAINPNGKIPAIVDPEGPDGKPMSLFESGAILQYLAEKTGKFLSHDPRLKWETIQWVFFQMANVGPYFGQFGHFFKYGKDKCKDPYPLERYSNETKRLLGVLEQRLQGREYLIDEGYSIADIATYPWVYCLVKYYEGSEYLGLDNYPSVMAWKERCMARPAAAKGMTVCTI</sequence>
<protein>
    <recommendedName>
        <fullName evidence="7">Glutathione S-transferase</fullName>
    </recommendedName>
</protein>
<dbReference type="EMBL" id="OZ019909">
    <property type="protein sequence ID" value="CAK9208526.1"/>
    <property type="molecule type" value="Genomic_DNA"/>
</dbReference>
<accession>A0ABP0U260</accession>
<evidence type="ECO:0000259" key="4">
    <source>
        <dbReference type="PROSITE" id="PS50405"/>
    </source>
</evidence>
<evidence type="ECO:0000313" key="5">
    <source>
        <dbReference type="EMBL" id="CAK9208526.1"/>
    </source>
</evidence>
<dbReference type="Pfam" id="PF02798">
    <property type="entry name" value="GST_N"/>
    <property type="match status" value="1"/>
</dbReference>
<dbReference type="CDD" id="cd03048">
    <property type="entry name" value="GST_N_Ure2p_like"/>
    <property type="match status" value="1"/>
</dbReference>